<feature type="transmembrane region" description="Helical" evidence="1">
    <location>
        <begin position="82"/>
        <end position="107"/>
    </location>
</feature>
<reference evidence="2 3" key="1">
    <citation type="submission" date="2022-12" db="EMBL/GenBank/DDBJ databases">
        <title>Chromosome-level genome of Tegillarca granosa.</title>
        <authorList>
            <person name="Kim J."/>
        </authorList>
    </citation>
    <scope>NUCLEOTIDE SEQUENCE [LARGE SCALE GENOMIC DNA]</scope>
    <source>
        <strain evidence="2">Teg-2019</strain>
        <tissue evidence="2">Adductor muscle</tissue>
    </source>
</reference>
<keyword evidence="3" id="KW-1185">Reference proteome</keyword>
<gene>
    <name evidence="2" type="ORF">KUTeg_023507</name>
</gene>
<feature type="transmembrane region" description="Helical" evidence="1">
    <location>
        <begin position="6"/>
        <end position="28"/>
    </location>
</feature>
<comment type="caution">
    <text evidence="2">The sequence shown here is derived from an EMBL/GenBank/DDBJ whole genome shotgun (WGS) entry which is preliminary data.</text>
</comment>
<keyword evidence="1" id="KW-1133">Transmembrane helix</keyword>
<dbReference type="PANTHER" id="PTHR21324:SF2">
    <property type="entry name" value="EG:22E5.9 PROTEIN"/>
    <property type="match status" value="1"/>
</dbReference>
<name>A0ABQ9E6E7_TEGGR</name>
<dbReference type="EMBL" id="JARBDR010000921">
    <property type="protein sequence ID" value="KAJ8299447.1"/>
    <property type="molecule type" value="Genomic_DNA"/>
</dbReference>
<keyword evidence="1" id="KW-0812">Transmembrane</keyword>
<feature type="transmembrane region" description="Helical" evidence="1">
    <location>
        <begin position="40"/>
        <end position="62"/>
    </location>
</feature>
<protein>
    <recommendedName>
        <fullName evidence="4">MARVEL domain-containing protein</fullName>
    </recommendedName>
</protein>
<evidence type="ECO:0000256" key="1">
    <source>
        <dbReference type="SAM" id="Phobius"/>
    </source>
</evidence>
<dbReference type="InterPro" id="IPR050911">
    <property type="entry name" value="DRAM/TMEM150_Autophagy_Mod"/>
</dbReference>
<dbReference type="Proteomes" id="UP001217089">
    <property type="component" value="Unassembled WGS sequence"/>
</dbReference>
<dbReference type="PANTHER" id="PTHR21324">
    <property type="entry name" value="FASTING-INDUCIBLE INTEGRAL MEMBRANE PROTEIN TM6P1-RELATED"/>
    <property type="match status" value="1"/>
</dbReference>
<accession>A0ABQ9E6E7</accession>
<organism evidence="2 3">
    <name type="scientific">Tegillarca granosa</name>
    <name type="common">Malaysian cockle</name>
    <name type="synonym">Anadara granosa</name>
    <dbReference type="NCBI Taxonomy" id="220873"/>
    <lineage>
        <taxon>Eukaryota</taxon>
        <taxon>Metazoa</taxon>
        <taxon>Spiralia</taxon>
        <taxon>Lophotrochozoa</taxon>
        <taxon>Mollusca</taxon>
        <taxon>Bivalvia</taxon>
        <taxon>Autobranchia</taxon>
        <taxon>Pteriomorphia</taxon>
        <taxon>Arcoida</taxon>
        <taxon>Arcoidea</taxon>
        <taxon>Arcidae</taxon>
        <taxon>Tegillarca</taxon>
    </lineage>
</organism>
<evidence type="ECO:0000313" key="2">
    <source>
        <dbReference type="EMBL" id="KAJ8299447.1"/>
    </source>
</evidence>
<evidence type="ECO:0008006" key="4">
    <source>
        <dbReference type="Google" id="ProtNLM"/>
    </source>
</evidence>
<evidence type="ECO:0000313" key="3">
    <source>
        <dbReference type="Proteomes" id="UP001217089"/>
    </source>
</evidence>
<proteinExistence type="predicted"/>
<sequence>MCFRGLEYLPVFLVLVSVATFFVTYIIAISKNDETLVEPVHITGAALVFGFGVVYAFLQTWLSYHMFPDYNGIYICRIRLGFNAHIISTFGEWITAVTFLCFFFTYIRDFQKVKVEIRARLSVRHLDEAPLLLPNESTRLLA</sequence>
<keyword evidence="1" id="KW-0472">Membrane</keyword>